<name>A0ABT4L8F9_9SPHI</name>
<gene>
    <name evidence="2" type="ORF">O0955_08145</name>
</gene>
<dbReference type="Proteomes" id="UP001144347">
    <property type="component" value="Unassembled WGS sequence"/>
</dbReference>
<comment type="caution">
    <text evidence="2">The sequence shown here is derived from an EMBL/GenBank/DDBJ whole genome shotgun (WGS) entry which is preliminary data.</text>
</comment>
<sequence length="67" mass="8018">MNTFKRRAKRIPNHAGNEDMIVYENEKPLLNLIARILADIFLKEMEEENLEKEPKVPDWKRPQKKSI</sequence>
<dbReference type="EMBL" id="JAPWGM010000002">
    <property type="protein sequence ID" value="MCZ4243977.1"/>
    <property type="molecule type" value="Genomic_DNA"/>
</dbReference>
<evidence type="ECO:0000313" key="3">
    <source>
        <dbReference type="Proteomes" id="UP001144347"/>
    </source>
</evidence>
<proteinExistence type="predicted"/>
<feature type="region of interest" description="Disordered" evidence="1">
    <location>
        <begin position="48"/>
        <end position="67"/>
    </location>
</feature>
<protein>
    <submittedName>
        <fullName evidence="2">Uncharacterized protein</fullName>
    </submittedName>
</protein>
<reference evidence="2" key="1">
    <citation type="submission" date="2022-12" db="EMBL/GenBank/DDBJ databases">
        <title>Genome sequence of HCMS5-2.</title>
        <authorList>
            <person name="Woo H."/>
        </authorList>
    </citation>
    <scope>NUCLEOTIDE SEQUENCE</scope>
    <source>
        <strain evidence="2">HCMS5-2</strain>
    </source>
</reference>
<feature type="compositionally biased region" description="Basic and acidic residues" evidence="1">
    <location>
        <begin position="51"/>
        <end position="61"/>
    </location>
</feature>
<organism evidence="2 3">
    <name type="scientific">Pedobacter punctiformis</name>
    <dbReference type="NCBI Taxonomy" id="3004097"/>
    <lineage>
        <taxon>Bacteria</taxon>
        <taxon>Pseudomonadati</taxon>
        <taxon>Bacteroidota</taxon>
        <taxon>Sphingobacteriia</taxon>
        <taxon>Sphingobacteriales</taxon>
        <taxon>Sphingobacteriaceae</taxon>
        <taxon>Pedobacter</taxon>
    </lineage>
</organism>
<dbReference type="RefSeq" id="WP_269427044.1">
    <property type="nucleotide sequence ID" value="NZ_JAPWGM010000002.1"/>
</dbReference>
<evidence type="ECO:0000256" key="1">
    <source>
        <dbReference type="SAM" id="MobiDB-lite"/>
    </source>
</evidence>
<accession>A0ABT4L8F9</accession>
<evidence type="ECO:0000313" key="2">
    <source>
        <dbReference type="EMBL" id="MCZ4243977.1"/>
    </source>
</evidence>
<keyword evidence="3" id="KW-1185">Reference proteome</keyword>